<sequence>MITETPPRIEPCLPDSLNPAIVDLIAGVSASAEKLGNRLHPETAASLADLVRVMNCYYSNLIEGHNTKPRDIEEALQNQFNTNNERRNLQIEAVAHIRVQREIDAMHASGTLADAASSQFIRWLHREFYKDLPESMRYLERKEVKILIVPGVFRSEPIHDVSVGRHLPPESSTVDSFMAYFEKRYNFCSLGKGMRLAAMAAAHHRFNYIHPFPDGNGRVSRLMSHAMALQAGIGAHGLWSVSRGLARGFESRLDYMSMMDHADMPRQGDLDGRGNLSLKALNTFITWFLKISLDQVTFMESLFELDSLAKRLKNYCDRQEWKPEAFAILEMILLKGEIPRGEASRITGLKERTARALLSSLTENGILGSDTPKGALSLRFPLNAVELLFPNLFPSL</sequence>
<dbReference type="InterPro" id="IPR040198">
    <property type="entry name" value="Fido_containing"/>
</dbReference>
<protein>
    <submittedName>
        <fullName evidence="4">Filamentation induced by cAMP protein Fic</fullName>
    </submittedName>
</protein>
<name>B4SEW8_PELPB</name>
<dbReference type="OrthoDB" id="9813719at2"/>
<evidence type="ECO:0000313" key="5">
    <source>
        <dbReference type="Proteomes" id="UP000002724"/>
    </source>
</evidence>
<feature type="binding site" evidence="2">
    <location>
        <begin position="163"/>
        <end position="166"/>
    </location>
    <ligand>
        <name>ATP</name>
        <dbReference type="ChEBI" id="CHEBI:30616"/>
    </ligand>
</feature>
<gene>
    <name evidence="4" type="ordered locus">Ppha_2460</name>
</gene>
<evidence type="ECO:0000313" key="4">
    <source>
        <dbReference type="EMBL" id="ACF44644.1"/>
    </source>
</evidence>
<dbReference type="GO" id="GO:0005524">
    <property type="term" value="F:ATP binding"/>
    <property type="evidence" value="ECO:0007669"/>
    <property type="project" value="UniProtKB-KW"/>
</dbReference>
<dbReference type="PANTHER" id="PTHR13504:SF38">
    <property type="entry name" value="FIDO DOMAIN-CONTAINING PROTEIN"/>
    <property type="match status" value="1"/>
</dbReference>
<dbReference type="Gene3D" id="1.10.3290.10">
    <property type="entry name" value="Fido-like domain"/>
    <property type="match status" value="1"/>
</dbReference>
<evidence type="ECO:0000256" key="1">
    <source>
        <dbReference type="PIRSR" id="PIRSR640198-1"/>
    </source>
</evidence>
<reference evidence="4 5" key="1">
    <citation type="submission" date="2008-06" db="EMBL/GenBank/DDBJ databases">
        <title>Complete sequence of Pelodictyon phaeoclathratiforme BU-1.</title>
        <authorList>
            <consortium name="US DOE Joint Genome Institute"/>
            <person name="Lucas S."/>
            <person name="Copeland A."/>
            <person name="Lapidus A."/>
            <person name="Glavina del Rio T."/>
            <person name="Dalin E."/>
            <person name="Tice H."/>
            <person name="Bruce D."/>
            <person name="Goodwin L."/>
            <person name="Pitluck S."/>
            <person name="Schmutz J."/>
            <person name="Larimer F."/>
            <person name="Land M."/>
            <person name="Hauser L."/>
            <person name="Kyrpides N."/>
            <person name="Mikhailova N."/>
            <person name="Liu Z."/>
            <person name="Li T."/>
            <person name="Zhao F."/>
            <person name="Overmann J."/>
            <person name="Bryant D.A."/>
            <person name="Richardson P."/>
        </authorList>
    </citation>
    <scope>NUCLEOTIDE SEQUENCE [LARGE SCALE GENOMIC DNA]</scope>
    <source>
        <strain evidence="5">DSM 5477 / BU-1</strain>
    </source>
</reference>
<dbReference type="eggNOG" id="COG3177">
    <property type="taxonomic scope" value="Bacteria"/>
</dbReference>
<dbReference type="RefSeq" id="WP_012509118.1">
    <property type="nucleotide sequence ID" value="NC_011060.1"/>
</dbReference>
<feature type="active site" evidence="1">
    <location>
        <position position="210"/>
    </location>
</feature>
<organism evidence="4 5">
    <name type="scientific">Pelodictyon phaeoclathratiforme (strain DSM 5477 / BU-1)</name>
    <dbReference type="NCBI Taxonomy" id="324925"/>
    <lineage>
        <taxon>Bacteria</taxon>
        <taxon>Pseudomonadati</taxon>
        <taxon>Chlorobiota</taxon>
        <taxon>Chlorobiia</taxon>
        <taxon>Chlorobiales</taxon>
        <taxon>Chlorobiaceae</taxon>
        <taxon>Chlorobium/Pelodictyon group</taxon>
        <taxon>Pelodictyon</taxon>
    </lineage>
</organism>
<feature type="domain" description="Fido" evidence="3">
    <location>
        <begin position="116"/>
        <end position="290"/>
    </location>
</feature>
<accession>B4SEW8</accession>
<dbReference type="EMBL" id="CP001110">
    <property type="protein sequence ID" value="ACF44644.1"/>
    <property type="molecule type" value="Genomic_DNA"/>
</dbReference>
<evidence type="ECO:0000259" key="3">
    <source>
        <dbReference type="PROSITE" id="PS51459"/>
    </source>
</evidence>
<dbReference type="SUPFAM" id="SSF140931">
    <property type="entry name" value="Fic-like"/>
    <property type="match status" value="1"/>
</dbReference>
<dbReference type="PANTHER" id="PTHR13504">
    <property type="entry name" value="FIDO DOMAIN-CONTAINING PROTEIN DDB_G0283145"/>
    <property type="match status" value="1"/>
</dbReference>
<dbReference type="InterPro" id="IPR003812">
    <property type="entry name" value="Fido"/>
</dbReference>
<dbReference type="InterPro" id="IPR036597">
    <property type="entry name" value="Fido-like_dom_sf"/>
</dbReference>
<dbReference type="Proteomes" id="UP000002724">
    <property type="component" value="Chromosome"/>
</dbReference>
<evidence type="ECO:0000256" key="2">
    <source>
        <dbReference type="PIRSR" id="PIRSR640198-2"/>
    </source>
</evidence>
<keyword evidence="2" id="KW-0067">ATP-binding</keyword>
<dbReference type="KEGG" id="pph:Ppha_2460"/>
<dbReference type="HOGENOM" id="CLU_666714_0_0_10"/>
<feature type="binding site" evidence="2">
    <location>
        <begin position="214"/>
        <end position="221"/>
    </location>
    <ligand>
        <name>ATP</name>
        <dbReference type="ChEBI" id="CHEBI:30616"/>
    </ligand>
</feature>
<keyword evidence="5" id="KW-1185">Reference proteome</keyword>
<dbReference type="AlphaFoldDB" id="B4SEW8"/>
<dbReference type="PROSITE" id="PS51459">
    <property type="entry name" value="FIDO"/>
    <property type="match status" value="1"/>
</dbReference>
<dbReference type="Pfam" id="PF02661">
    <property type="entry name" value="Fic"/>
    <property type="match status" value="1"/>
</dbReference>
<keyword evidence="2" id="KW-0547">Nucleotide-binding</keyword>
<proteinExistence type="predicted"/>